<sequence>MQADFHDAHNRHWHDAEKLYTDSRWANADHLYGLAVECGLKQLMCEFGMALRADGSPAIAADRTHADQIWSRYDAYRSGYHNGASYPLPDANPFNDWNASQRYANQLLFDAPRVEAHRRGALAVRTLIAQAQADGLLV</sequence>
<evidence type="ECO:0000313" key="1">
    <source>
        <dbReference type="EMBL" id="PPQ28131.1"/>
    </source>
</evidence>
<accession>A0A2S6N0I3</accession>
<dbReference type="AlphaFoldDB" id="A0A2S6N0I3"/>
<keyword evidence="1" id="KW-0808">Transferase</keyword>
<gene>
    <name evidence="1" type="ORF">CCS01_25140</name>
</gene>
<proteinExistence type="predicted"/>
<keyword evidence="1" id="KW-0489">Methyltransferase</keyword>
<dbReference type="EMBL" id="NHRY01000248">
    <property type="protein sequence ID" value="PPQ28131.1"/>
    <property type="molecule type" value="Genomic_DNA"/>
</dbReference>
<organism evidence="1 2">
    <name type="scientific">Rhodopila globiformis</name>
    <name type="common">Rhodopseudomonas globiformis</name>
    <dbReference type="NCBI Taxonomy" id="1071"/>
    <lineage>
        <taxon>Bacteria</taxon>
        <taxon>Pseudomonadati</taxon>
        <taxon>Pseudomonadota</taxon>
        <taxon>Alphaproteobacteria</taxon>
        <taxon>Acetobacterales</taxon>
        <taxon>Acetobacteraceae</taxon>
        <taxon>Rhodopila</taxon>
    </lineage>
</organism>
<dbReference type="Proteomes" id="UP000239724">
    <property type="component" value="Unassembled WGS sequence"/>
</dbReference>
<evidence type="ECO:0000313" key="2">
    <source>
        <dbReference type="Proteomes" id="UP000239724"/>
    </source>
</evidence>
<keyword evidence="2" id="KW-1185">Reference proteome</keyword>
<dbReference type="GO" id="GO:0008168">
    <property type="term" value="F:methyltransferase activity"/>
    <property type="evidence" value="ECO:0007669"/>
    <property type="project" value="UniProtKB-KW"/>
</dbReference>
<reference evidence="1 2" key="1">
    <citation type="journal article" date="2018" name="Arch. Microbiol.">
        <title>New insights into the metabolic potential of the phototrophic purple bacterium Rhodopila globiformis DSM 161(T) from its draft genome sequence and evidence for a vanadium-dependent nitrogenase.</title>
        <authorList>
            <person name="Imhoff J.F."/>
            <person name="Rahn T."/>
            <person name="Kunzel S."/>
            <person name="Neulinger S.C."/>
        </authorList>
    </citation>
    <scope>NUCLEOTIDE SEQUENCE [LARGE SCALE GENOMIC DNA]</scope>
    <source>
        <strain evidence="1 2">DSM 161</strain>
    </source>
</reference>
<name>A0A2S6N0I3_RHOGL</name>
<dbReference type="GO" id="GO:0032259">
    <property type="term" value="P:methylation"/>
    <property type="evidence" value="ECO:0007669"/>
    <property type="project" value="UniProtKB-KW"/>
</dbReference>
<protein>
    <submittedName>
        <fullName evidence="1">SAM-dependent methyltransferase</fullName>
    </submittedName>
</protein>
<comment type="caution">
    <text evidence="1">The sequence shown here is derived from an EMBL/GenBank/DDBJ whole genome shotgun (WGS) entry which is preliminary data.</text>
</comment>